<dbReference type="EMBL" id="JACGCM010000724">
    <property type="protein sequence ID" value="KAF6167474.1"/>
    <property type="molecule type" value="Genomic_DNA"/>
</dbReference>
<dbReference type="Proteomes" id="UP000541444">
    <property type="component" value="Unassembled WGS sequence"/>
</dbReference>
<dbReference type="AlphaFoldDB" id="A0A7J7NKH2"/>
<reference evidence="1 2" key="1">
    <citation type="journal article" date="2020" name="IScience">
        <title>Genome Sequencing of the Endangered Kingdonia uniflora (Circaeasteraceae, Ranunculales) Reveals Potential Mechanisms of Evolutionary Specialization.</title>
        <authorList>
            <person name="Sun Y."/>
            <person name="Deng T."/>
            <person name="Zhang A."/>
            <person name="Moore M.J."/>
            <person name="Landis J.B."/>
            <person name="Lin N."/>
            <person name="Zhang H."/>
            <person name="Zhang X."/>
            <person name="Huang J."/>
            <person name="Zhang X."/>
            <person name="Sun H."/>
            <person name="Wang H."/>
        </authorList>
    </citation>
    <scope>NUCLEOTIDE SEQUENCE [LARGE SCALE GENOMIC DNA]</scope>
    <source>
        <strain evidence="1">TB1705</strain>
        <tissue evidence="1">Leaf</tissue>
    </source>
</reference>
<proteinExistence type="predicted"/>
<evidence type="ECO:0000313" key="1">
    <source>
        <dbReference type="EMBL" id="KAF6167474.1"/>
    </source>
</evidence>
<gene>
    <name evidence="1" type="ORF">GIB67_031675</name>
</gene>
<protein>
    <submittedName>
        <fullName evidence="1">Uncharacterized protein</fullName>
    </submittedName>
</protein>
<organism evidence="1 2">
    <name type="scientific">Kingdonia uniflora</name>
    <dbReference type="NCBI Taxonomy" id="39325"/>
    <lineage>
        <taxon>Eukaryota</taxon>
        <taxon>Viridiplantae</taxon>
        <taxon>Streptophyta</taxon>
        <taxon>Embryophyta</taxon>
        <taxon>Tracheophyta</taxon>
        <taxon>Spermatophyta</taxon>
        <taxon>Magnoliopsida</taxon>
        <taxon>Ranunculales</taxon>
        <taxon>Circaeasteraceae</taxon>
        <taxon>Kingdonia</taxon>
    </lineage>
</organism>
<keyword evidence="2" id="KW-1185">Reference proteome</keyword>
<evidence type="ECO:0000313" key="2">
    <source>
        <dbReference type="Proteomes" id="UP000541444"/>
    </source>
</evidence>
<sequence length="145" mass="15848">MGGHIISVPSGYQAGIPELALTLEMSGLALCSDTVAIVGSITIAIRTNNGLLVVEASSSCSLARIVYGLSGLRGIGVGFEKTTEFKIKFFGNHELDWDMPDLVELEPGEPINGESYTYLWGQMRWRFSTTKKHYLYLLSLAECLV</sequence>
<comment type="caution">
    <text evidence="1">The sequence shown here is derived from an EMBL/GenBank/DDBJ whole genome shotgun (WGS) entry which is preliminary data.</text>
</comment>
<name>A0A7J7NKH2_9MAGN</name>
<accession>A0A7J7NKH2</accession>